<name>A0A1A9VZS5_9MUSC</name>
<dbReference type="Proteomes" id="UP000091820">
    <property type="component" value="Unassembled WGS sequence"/>
</dbReference>
<keyword evidence="1" id="KW-1133">Transmembrane helix</keyword>
<keyword evidence="3" id="KW-1185">Reference proteome</keyword>
<keyword evidence="1" id="KW-0472">Membrane</keyword>
<evidence type="ECO:0000256" key="1">
    <source>
        <dbReference type="SAM" id="Phobius"/>
    </source>
</evidence>
<protein>
    <submittedName>
        <fullName evidence="2">Uncharacterized protein</fullName>
    </submittedName>
</protein>
<dbReference type="EnsemblMetazoa" id="GBRI000754-RA">
    <property type="protein sequence ID" value="GBRI000754-PA"/>
    <property type="gene ID" value="GBRI000754"/>
</dbReference>
<organism evidence="2 3">
    <name type="scientific">Glossina brevipalpis</name>
    <dbReference type="NCBI Taxonomy" id="37001"/>
    <lineage>
        <taxon>Eukaryota</taxon>
        <taxon>Metazoa</taxon>
        <taxon>Ecdysozoa</taxon>
        <taxon>Arthropoda</taxon>
        <taxon>Hexapoda</taxon>
        <taxon>Insecta</taxon>
        <taxon>Pterygota</taxon>
        <taxon>Neoptera</taxon>
        <taxon>Endopterygota</taxon>
        <taxon>Diptera</taxon>
        <taxon>Brachycera</taxon>
        <taxon>Muscomorpha</taxon>
        <taxon>Hippoboscoidea</taxon>
        <taxon>Glossinidae</taxon>
        <taxon>Glossina</taxon>
    </lineage>
</organism>
<dbReference type="VEuPathDB" id="VectorBase:GBRI000754"/>
<accession>A0A1A9VZS5</accession>
<evidence type="ECO:0000313" key="3">
    <source>
        <dbReference type="Proteomes" id="UP000091820"/>
    </source>
</evidence>
<proteinExistence type="predicted"/>
<sequence>MNLSNCIINCKRFVTVVAIKENRLNCILEYNMAKWTSECFCHSICETKNGFLLHFILMCLIINLVLAIHDDYELQYQHKNGKRDYMPLILQRNNGRIQNNYKLGYEGIPLYQIIQPLSEDLHSQHMSRYSAEKVHPLNKYFESFLKARYNDDSNLMQSSRTNVKIPQKYTGKMHLNRFNEYNNKDKYRSLINNEVLEEHNWDFSKDEILHLHHLTGGERAFEKDAANQVNSKSSLEKPKSRILEKHFVFTEKPLMSEEAQLMNYQDVDALANAYIPKDDTKYIHYCDCNPQRYFVKVPSFKSQYFVGSPFNRQPCEINIYFVPFELLQQCLYDDAMSMRKSDLLSSTEVNKNELSQVSTQALRLEQETKNVTEKVVNKKQTILTTTPTNEEKTYKTMIHTAKIHAGFRNDLQTNKHKHE</sequence>
<reference evidence="2" key="2">
    <citation type="submission" date="2020-05" db="UniProtKB">
        <authorList>
            <consortium name="EnsemblMetazoa"/>
        </authorList>
    </citation>
    <scope>IDENTIFICATION</scope>
    <source>
        <strain evidence="2">IAEA</strain>
    </source>
</reference>
<reference evidence="3" key="1">
    <citation type="submission" date="2014-03" db="EMBL/GenBank/DDBJ databases">
        <authorList>
            <person name="Aksoy S."/>
            <person name="Warren W."/>
            <person name="Wilson R.K."/>
        </authorList>
    </citation>
    <scope>NUCLEOTIDE SEQUENCE [LARGE SCALE GENOMIC DNA]</scope>
    <source>
        <strain evidence="3">IAEA</strain>
    </source>
</reference>
<dbReference type="AlphaFoldDB" id="A0A1A9VZS5"/>
<keyword evidence="1" id="KW-0812">Transmembrane</keyword>
<evidence type="ECO:0000313" key="2">
    <source>
        <dbReference type="EnsemblMetazoa" id="GBRI000754-PA"/>
    </source>
</evidence>
<feature type="transmembrane region" description="Helical" evidence="1">
    <location>
        <begin position="51"/>
        <end position="69"/>
    </location>
</feature>